<dbReference type="GO" id="GO:0003983">
    <property type="term" value="F:UTP:glucose-1-phosphate uridylyltransferase activity"/>
    <property type="evidence" value="ECO:0007669"/>
    <property type="project" value="UniProtKB-EC"/>
</dbReference>
<dbReference type="GO" id="GO:0006011">
    <property type="term" value="P:UDP-alpha-D-glucose metabolic process"/>
    <property type="evidence" value="ECO:0007669"/>
    <property type="project" value="InterPro"/>
</dbReference>
<comment type="catalytic activity">
    <reaction evidence="7 8">
        <text>alpha-D-glucose 1-phosphate + UTP + H(+) = UDP-alpha-D-glucose + diphosphate</text>
        <dbReference type="Rhea" id="RHEA:19889"/>
        <dbReference type="ChEBI" id="CHEBI:15378"/>
        <dbReference type="ChEBI" id="CHEBI:33019"/>
        <dbReference type="ChEBI" id="CHEBI:46398"/>
        <dbReference type="ChEBI" id="CHEBI:58601"/>
        <dbReference type="ChEBI" id="CHEBI:58885"/>
        <dbReference type="EC" id="2.7.7.9"/>
    </reaction>
</comment>
<keyword evidence="5 8" id="KW-0548">Nucleotidyltransferase</keyword>
<dbReference type="PANTHER" id="PTHR43197">
    <property type="entry name" value="UTP--GLUCOSE-1-PHOSPHATE URIDYLYLTRANSFERASE"/>
    <property type="match status" value="1"/>
</dbReference>
<comment type="caution">
    <text evidence="10">The sequence shown here is derived from an EMBL/GenBank/DDBJ whole genome shotgun (WGS) entry which is preliminary data.</text>
</comment>
<gene>
    <name evidence="10" type="primary">galU</name>
    <name evidence="10" type="ORF">E3W66_01215</name>
</gene>
<feature type="domain" description="Nucleotidyl transferase" evidence="9">
    <location>
        <begin position="12"/>
        <end position="281"/>
    </location>
</feature>
<keyword evidence="11" id="KW-1185">Reference proteome</keyword>
<reference evidence="10 11" key="1">
    <citation type="submission" date="2019-03" db="EMBL/GenBank/DDBJ databases">
        <title>Draft genome of Gammaproteobacteria bacterium LSUCC0057, a member of the SAR92 clade.</title>
        <authorList>
            <person name="Lanclos V.C."/>
            <person name="Doiron C."/>
            <person name="Henson M.W."/>
            <person name="Thrash J.C."/>
        </authorList>
    </citation>
    <scope>NUCLEOTIDE SEQUENCE [LARGE SCALE GENOMIC DNA]</scope>
    <source>
        <strain evidence="10 11">LSUCC0057</strain>
    </source>
</reference>
<dbReference type="InterPro" id="IPR005835">
    <property type="entry name" value="NTP_transferase_dom"/>
</dbReference>
<comment type="similarity">
    <text evidence="1 8">Belongs to the UDPGP type 2 family.</text>
</comment>
<comment type="function">
    <text evidence="6">May play a role in stationary phase survival.</text>
</comment>
<evidence type="ECO:0000313" key="11">
    <source>
        <dbReference type="Proteomes" id="UP000298133"/>
    </source>
</evidence>
<dbReference type="InterPro" id="IPR005771">
    <property type="entry name" value="GalU_uridylyltTrfase_bac/arc"/>
</dbReference>
<dbReference type="Pfam" id="PF00483">
    <property type="entry name" value="NTP_transferase"/>
    <property type="match status" value="1"/>
</dbReference>
<evidence type="ECO:0000313" key="10">
    <source>
        <dbReference type="EMBL" id="TFH68611.1"/>
    </source>
</evidence>
<dbReference type="SUPFAM" id="SSF53448">
    <property type="entry name" value="Nucleotide-diphospho-sugar transferases"/>
    <property type="match status" value="1"/>
</dbReference>
<evidence type="ECO:0000256" key="6">
    <source>
        <dbReference type="ARBA" id="ARBA00037294"/>
    </source>
</evidence>
<sequence length="300" mass="32375">MPIQPTVAPIRKAIIPVAGLGTRMLPATKAIPKELLPVYDRPVIQWVVEEAIAAGIEEIIFVTRSGKEAIENHFDAHYELEHRLERKGKETILKTVKDIIPPHITIVSIRQADALGLGHAVLCAKQQIAGEPFAVLLPDVLVLDAANNPHGHSFAHMMAAWQQSGHGQIMVEQVAPAEVEQYGIADVNGSSIEHFASSPIHQLVEKPSPAEAPSNLAVLGRYLLPAQVMQLLQTTPAGAGGEIQLTDALDSLLKQQPLGAFLTSAATYDCGNKRGYLGANVAVGLRDEKNRDYLSKLISE</sequence>
<proteinExistence type="inferred from homology"/>
<keyword evidence="4 8" id="KW-0808">Transferase</keyword>
<accession>A0A4Y8UK57</accession>
<evidence type="ECO:0000259" key="9">
    <source>
        <dbReference type="Pfam" id="PF00483"/>
    </source>
</evidence>
<evidence type="ECO:0000256" key="5">
    <source>
        <dbReference type="ARBA" id="ARBA00022695"/>
    </source>
</evidence>
<evidence type="ECO:0000256" key="1">
    <source>
        <dbReference type="ARBA" id="ARBA00006890"/>
    </source>
</evidence>
<dbReference type="NCBIfam" id="TIGR01099">
    <property type="entry name" value="galU"/>
    <property type="match status" value="1"/>
</dbReference>
<evidence type="ECO:0000256" key="7">
    <source>
        <dbReference type="ARBA" id="ARBA00048128"/>
    </source>
</evidence>
<evidence type="ECO:0000256" key="4">
    <source>
        <dbReference type="ARBA" id="ARBA00022679"/>
    </source>
</evidence>
<dbReference type="OrthoDB" id="9803306at2"/>
<organism evidence="10 11">
    <name type="scientific">Gammaproteobacteria bacterium LSUCC0057</name>
    <dbReference type="NCBI Taxonomy" id="2559237"/>
    <lineage>
        <taxon>Bacteria</taxon>
        <taxon>Pseudomonadati</taxon>
        <taxon>Pseudomonadota</taxon>
        <taxon>Gammaproteobacteria</taxon>
        <taxon>Cellvibrionales</taxon>
        <taxon>Porticoccaceae</taxon>
        <taxon>SAR92 clade</taxon>
    </lineage>
</organism>
<dbReference type="Proteomes" id="UP000298133">
    <property type="component" value="Unassembled WGS sequence"/>
</dbReference>
<dbReference type="CDD" id="cd02541">
    <property type="entry name" value="UGPase_prokaryotic"/>
    <property type="match status" value="1"/>
</dbReference>
<evidence type="ECO:0000256" key="8">
    <source>
        <dbReference type="RuleBase" id="RU361259"/>
    </source>
</evidence>
<dbReference type="InterPro" id="IPR029044">
    <property type="entry name" value="Nucleotide-diphossugar_trans"/>
</dbReference>
<evidence type="ECO:0000256" key="2">
    <source>
        <dbReference type="ARBA" id="ARBA00012415"/>
    </source>
</evidence>
<dbReference type="AlphaFoldDB" id="A0A4Y8UK57"/>
<protein>
    <recommendedName>
        <fullName evidence="3 8">UTP--glucose-1-phosphate uridylyltransferase</fullName>
        <ecNumber evidence="2 8">2.7.7.9</ecNumber>
    </recommendedName>
    <alternativeName>
        <fullName evidence="8">UDP-glucose pyrophosphorylase</fullName>
    </alternativeName>
</protein>
<evidence type="ECO:0000256" key="3">
    <source>
        <dbReference type="ARBA" id="ARBA00019048"/>
    </source>
</evidence>
<name>A0A4Y8UK57_9GAMM</name>
<dbReference type="PANTHER" id="PTHR43197:SF1">
    <property type="entry name" value="UTP--GLUCOSE-1-PHOSPHATE URIDYLYLTRANSFERASE"/>
    <property type="match status" value="1"/>
</dbReference>
<dbReference type="Gene3D" id="3.90.550.10">
    <property type="entry name" value="Spore Coat Polysaccharide Biosynthesis Protein SpsA, Chain A"/>
    <property type="match status" value="1"/>
</dbReference>
<dbReference type="EMBL" id="SPIA01000001">
    <property type="protein sequence ID" value="TFH68611.1"/>
    <property type="molecule type" value="Genomic_DNA"/>
</dbReference>
<dbReference type="EC" id="2.7.7.9" evidence="2 8"/>